<gene>
    <name evidence="2" type="ORF">COX90_02530</name>
</gene>
<proteinExistence type="predicted"/>
<feature type="non-terminal residue" evidence="2">
    <location>
        <position position="210"/>
    </location>
</feature>
<comment type="caution">
    <text evidence="2">The sequence shown here is derived from an EMBL/GenBank/DDBJ whole genome shotgun (WGS) entry which is preliminary data.</text>
</comment>
<reference evidence="3" key="1">
    <citation type="submission" date="2017-09" db="EMBL/GenBank/DDBJ databases">
        <title>Depth-based differentiation of microbial function through sediment-hosted aquifers and enrichment of novel symbionts in the deep terrestrial subsurface.</title>
        <authorList>
            <person name="Probst A.J."/>
            <person name="Ladd B."/>
            <person name="Jarett J.K."/>
            <person name="Geller-Mcgrath D.E."/>
            <person name="Sieber C.M.K."/>
            <person name="Emerson J.B."/>
            <person name="Anantharaman K."/>
            <person name="Thomas B.C."/>
            <person name="Malmstrom R."/>
            <person name="Stieglmeier M."/>
            <person name="Klingl A."/>
            <person name="Woyke T."/>
            <person name="Ryan C.M."/>
            <person name="Banfield J.F."/>
        </authorList>
    </citation>
    <scope>NUCLEOTIDE SEQUENCE [LARGE SCALE GENOMIC DNA]</scope>
</reference>
<accession>A0A2M7UXY9</accession>
<evidence type="ECO:0000256" key="1">
    <source>
        <dbReference type="SAM" id="Phobius"/>
    </source>
</evidence>
<keyword evidence="1" id="KW-1133">Transmembrane helix</keyword>
<evidence type="ECO:0000313" key="3">
    <source>
        <dbReference type="Proteomes" id="UP000230760"/>
    </source>
</evidence>
<evidence type="ECO:0000313" key="2">
    <source>
        <dbReference type="EMBL" id="PIZ88820.1"/>
    </source>
</evidence>
<sequence>MALGLNKKVFTIKPEGPIFQGEGERRFLKVSGEVYLPARQGLRSKSFEKPRLLSLRGFTFIELLVYVATLAVIMLAISSFFLWSNKANTKSKANREVLDNANRVIEIISSEIKEADSIYTPTTVFDSSPGQLSLATTKYLPVNEGASYIDFYLCGTQLCMKKESQSSVAITSDRVEVSNLTFKQIATSSSAFSIQINLTIRYKNPNNKPE</sequence>
<evidence type="ECO:0008006" key="4">
    <source>
        <dbReference type="Google" id="ProtNLM"/>
    </source>
</evidence>
<dbReference type="EMBL" id="PFPB01000045">
    <property type="protein sequence ID" value="PIZ88820.1"/>
    <property type="molecule type" value="Genomic_DNA"/>
</dbReference>
<dbReference type="AlphaFoldDB" id="A0A2M7UXY9"/>
<keyword evidence="1" id="KW-0472">Membrane</keyword>
<feature type="transmembrane region" description="Helical" evidence="1">
    <location>
        <begin position="63"/>
        <end position="83"/>
    </location>
</feature>
<organism evidence="2 3">
    <name type="scientific">Candidatus Nealsonbacteria bacterium CG_4_10_14_0_2_um_filter_38_17</name>
    <dbReference type="NCBI Taxonomy" id="1974680"/>
    <lineage>
        <taxon>Bacteria</taxon>
        <taxon>Candidatus Nealsoniibacteriota</taxon>
    </lineage>
</organism>
<dbReference type="Proteomes" id="UP000230760">
    <property type="component" value="Unassembled WGS sequence"/>
</dbReference>
<name>A0A2M7UXY9_9BACT</name>
<keyword evidence="1" id="KW-0812">Transmembrane</keyword>
<protein>
    <recommendedName>
        <fullName evidence="4">Type II secretion system protein</fullName>
    </recommendedName>
</protein>